<evidence type="ECO:0000256" key="1">
    <source>
        <dbReference type="PROSITE-ProRule" id="PRU01005"/>
    </source>
</evidence>
<dbReference type="Pfam" id="PF01549">
    <property type="entry name" value="ShK"/>
    <property type="match status" value="1"/>
</dbReference>
<feature type="transmembrane region" description="Helical" evidence="2">
    <location>
        <begin position="283"/>
        <end position="302"/>
    </location>
</feature>
<feature type="transmembrane region" description="Helical" evidence="2">
    <location>
        <begin position="337"/>
        <end position="359"/>
    </location>
</feature>
<dbReference type="InterPro" id="IPR036734">
    <property type="entry name" value="Neur_chan_lig-bd_sf"/>
</dbReference>
<dbReference type="SUPFAM" id="SSF63712">
    <property type="entry name" value="Nicotinic receptor ligand binding domain-like"/>
    <property type="match status" value="1"/>
</dbReference>
<feature type="domain" description="ShKT" evidence="3">
    <location>
        <begin position="21"/>
        <end position="55"/>
    </location>
</feature>
<dbReference type="Gene3D" id="2.70.170.10">
    <property type="entry name" value="Neurotransmitter-gated ion-channel ligand-binding domain"/>
    <property type="match status" value="1"/>
</dbReference>
<dbReference type="STRING" id="451379.A0A0N5AA19"/>
<organism evidence="4 5">
    <name type="scientific">Syphacia muris</name>
    <dbReference type="NCBI Taxonomy" id="451379"/>
    <lineage>
        <taxon>Eukaryota</taxon>
        <taxon>Metazoa</taxon>
        <taxon>Ecdysozoa</taxon>
        <taxon>Nematoda</taxon>
        <taxon>Chromadorea</taxon>
        <taxon>Rhabditida</taxon>
        <taxon>Spirurina</taxon>
        <taxon>Oxyuridomorpha</taxon>
        <taxon>Oxyuroidea</taxon>
        <taxon>Oxyuridae</taxon>
        <taxon>Syphacia</taxon>
    </lineage>
</organism>
<dbReference type="Pfam" id="PF02931">
    <property type="entry name" value="Neur_chan_LBD"/>
    <property type="match status" value="1"/>
</dbReference>
<evidence type="ECO:0000313" key="5">
    <source>
        <dbReference type="WBParaSite" id="SMUV_0000098101-mRNA-1"/>
    </source>
</evidence>
<keyword evidence="4" id="KW-1185">Reference proteome</keyword>
<sequence>MLQKGLTITILVSSNDIVENCVDLDPKCPTWAAQGECQTNAAWMMTNCRNSCHSCQGGEKAWKLRALIAAAYDNSTQQNVTRTVRIESLRITHVEMDEEKQYVRVYGRMVMTWNDSTVAWNRDEWGLSWLNFYWIQIWTPQLIQINSKYLSASLTPGAITSKVLAANYTGQVYLWSDFTFIAPYNFQYENYPNDYQNVCFKFDDKRYFAVKFLVADDVKQKRHEELSEAHSSGWTVENVDVKDSKYILQVVGDWRRDQYDLEASNCELCLGLRRNAVYYVTEMLLPALITSVLTLSASLFQLSVLQPALLALSIVSQFLSLQLISNRLPTFAAHKPVILKYAGFNLIATTILFITALILRQLSKTESEIPAPCWVNRFVALVNRFLRLPATTPADDNAKSNNATIQCQYSSLACTLNNILFVIFSIIYFVVVVACFVF</sequence>
<dbReference type="Proteomes" id="UP000046393">
    <property type="component" value="Unplaced"/>
</dbReference>
<keyword evidence="2" id="KW-1133">Transmembrane helix</keyword>
<evidence type="ECO:0000313" key="4">
    <source>
        <dbReference type="Proteomes" id="UP000046393"/>
    </source>
</evidence>
<dbReference type="GO" id="GO:0005230">
    <property type="term" value="F:extracellular ligand-gated monoatomic ion channel activity"/>
    <property type="evidence" value="ECO:0007669"/>
    <property type="project" value="InterPro"/>
</dbReference>
<dbReference type="SMART" id="SM00254">
    <property type="entry name" value="ShKT"/>
    <property type="match status" value="1"/>
</dbReference>
<keyword evidence="2" id="KW-0812">Transmembrane</keyword>
<dbReference type="WBParaSite" id="SMUV_0000098101-mRNA-1">
    <property type="protein sequence ID" value="SMUV_0000098101-mRNA-1"/>
    <property type="gene ID" value="SMUV_0000098101"/>
</dbReference>
<dbReference type="PROSITE" id="PS51670">
    <property type="entry name" value="SHKT"/>
    <property type="match status" value="1"/>
</dbReference>
<dbReference type="GO" id="GO:0016020">
    <property type="term" value="C:membrane"/>
    <property type="evidence" value="ECO:0007669"/>
    <property type="project" value="InterPro"/>
</dbReference>
<protein>
    <submittedName>
        <fullName evidence="5">ShKT domain-containing protein</fullName>
    </submittedName>
</protein>
<keyword evidence="1" id="KW-1015">Disulfide bond</keyword>
<dbReference type="InterPro" id="IPR006201">
    <property type="entry name" value="Neur_channel"/>
</dbReference>
<keyword evidence="2" id="KW-0472">Membrane</keyword>
<evidence type="ECO:0000256" key="2">
    <source>
        <dbReference type="SAM" id="Phobius"/>
    </source>
</evidence>
<accession>A0A0N5AA19</accession>
<dbReference type="Gene3D" id="1.20.58.390">
    <property type="entry name" value="Neurotransmitter-gated ion-channel transmembrane domain"/>
    <property type="match status" value="1"/>
</dbReference>
<feature type="transmembrane region" description="Helical" evidence="2">
    <location>
        <begin position="419"/>
        <end position="437"/>
    </location>
</feature>
<evidence type="ECO:0000259" key="3">
    <source>
        <dbReference type="PROSITE" id="PS51670"/>
    </source>
</evidence>
<dbReference type="InterPro" id="IPR006202">
    <property type="entry name" value="Neur_chan_lig-bd"/>
</dbReference>
<name>A0A0N5AA19_9BILA</name>
<feature type="disulfide bond" evidence="1">
    <location>
        <begin position="21"/>
        <end position="55"/>
    </location>
</feature>
<feature type="transmembrane region" description="Helical" evidence="2">
    <location>
        <begin position="308"/>
        <end position="325"/>
    </location>
</feature>
<proteinExistence type="predicted"/>
<dbReference type="GO" id="GO:0004888">
    <property type="term" value="F:transmembrane signaling receptor activity"/>
    <property type="evidence" value="ECO:0007669"/>
    <property type="project" value="InterPro"/>
</dbReference>
<dbReference type="PANTHER" id="PTHR18945">
    <property type="entry name" value="NEUROTRANSMITTER GATED ION CHANNEL"/>
    <property type="match status" value="1"/>
</dbReference>
<dbReference type="InterPro" id="IPR003582">
    <property type="entry name" value="ShKT_dom"/>
</dbReference>
<reference evidence="5" key="1">
    <citation type="submission" date="2017-02" db="UniProtKB">
        <authorList>
            <consortium name="WormBaseParasite"/>
        </authorList>
    </citation>
    <scope>IDENTIFICATION</scope>
</reference>
<dbReference type="AlphaFoldDB" id="A0A0N5AA19"/>
<dbReference type="InterPro" id="IPR038050">
    <property type="entry name" value="Neuro_actylchol_rec"/>
</dbReference>
<comment type="caution">
    <text evidence="1">Lacks conserved residue(s) required for the propagation of feature annotation.</text>
</comment>